<dbReference type="Proteomes" id="UP000219636">
    <property type="component" value="Unassembled WGS sequence"/>
</dbReference>
<feature type="region of interest" description="Disordered" evidence="1">
    <location>
        <begin position="1"/>
        <end position="22"/>
    </location>
</feature>
<evidence type="ECO:0000313" key="3">
    <source>
        <dbReference type="Proteomes" id="UP000219636"/>
    </source>
</evidence>
<dbReference type="AlphaFoldDB" id="A0A285T146"/>
<dbReference type="RefSeq" id="WP_161946677.1">
    <property type="nucleotide sequence ID" value="NZ_OBMQ01000008.1"/>
</dbReference>
<sequence length="46" mass="5098">MVTSEQNGHSNGQNEVPNEQNAVLSEHLNIKCTKRGPCAQKEMDET</sequence>
<dbReference type="EMBL" id="OBMQ01000008">
    <property type="protein sequence ID" value="SOC14952.1"/>
    <property type="molecule type" value="Genomic_DNA"/>
</dbReference>
<proteinExistence type="predicted"/>
<reference evidence="3" key="1">
    <citation type="submission" date="2017-08" db="EMBL/GenBank/DDBJ databases">
        <authorList>
            <person name="Varghese N."/>
            <person name="Submissions S."/>
        </authorList>
    </citation>
    <scope>NUCLEOTIDE SEQUENCE [LARGE SCALE GENOMIC DNA]</scope>
    <source>
        <strain evidence="3">JC22</strain>
    </source>
</reference>
<evidence type="ECO:0000256" key="1">
    <source>
        <dbReference type="SAM" id="MobiDB-lite"/>
    </source>
</evidence>
<gene>
    <name evidence="2" type="ORF">SAMN05880501_1089</name>
</gene>
<accession>A0A285T146</accession>
<evidence type="ECO:0000313" key="2">
    <source>
        <dbReference type="EMBL" id="SOC14952.1"/>
    </source>
</evidence>
<organism evidence="2 3">
    <name type="scientific">Ureibacillus xyleni</name>
    <dbReference type="NCBI Taxonomy" id="614648"/>
    <lineage>
        <taxon>Bacteria</taxon>
        <taxon>Bacillati</taxon>
        <taxon>Bacillota</taxon>
        <taxon>Bacilli</taxon>
        <taxon>Bacillales</taxon>
        <taxon>Caryophanaceae</taxon>
        <taxon>Ureibacillus</taxon>
    </lineage>
</organism>
<protein>
    <submittedName>
        <fullName evidence="2">Uncharacterized protein</fullName>
    </submittedName>
</protein>
<name>A0A285T146_9BACL</name>
<keyword evidence="3" id="KW-1185">Reference proteome</keyword>